<dbReference type="PANTHER" id="PTHR21299">
    <property type="entry name" value="CYTIDYLATE KINASE/PANTOATE-BETA-ALANINE LIGASE"/>
    <property type="match status" value="1"/>
</dbReference>
<evidence type="ECO:0000256" key="2">
    <source>
        <dbReference type="ARBA" id="ARBA00004990"/>
    </source>
</evidence>
<keyword evidence="9 13" id="KW-0547">Nucleotide-binding</keyword>
<feature type="binding site" evidence="13">
    <location>
        <begin position="184"/>
        <end position="187"/>
    </location>
    <ligand>
        <name>ATP</name>
        <dbReference type="ChEBI" id="CHEBI:30616"/>
    </ligand>
</feature>
<comment type="subunit">
    <text evidence="13">Homodimer.</text>
</comment>
<protein>
    <recommendedName>
        <fullName evidence="5 13">Pantothenate synthetase</fullName>
        <shortName evidence="13">PS</shortName>
        <ecNumber evidence="4 13">6.3.2.1</ecNumber>
    </recommendedName>
    <alternativeName>
        <fullName evidence="13">Pantoate--beta-alanine ligase</fullName>
    </alternativeName>
    <alternativeName>
        <fullName evidence="13">Pantoate-activating enzyme</fullName>
    </alternativeName>
</protein>
<evidence type="ECO:0000256" key="12">
    <source>
        <dbReference type="ARBA" id="ARBA00055042"/>
    </source>
</evidence>
<proteinExistence type="inferred from homology"/>
<dbReference type="InterPro" id="IPR003721">
    <property type="entry name" value="Pantoate_ligase"/>
</dbReference>
<dbReference type="AlphaFoldDB" id="A0A1V5ML21"/>
<dbReference type="Gene3D" id="3.30.1300.10">
    <property type="entry name" value="Pantoate-beta-alanine ligase, C-terminal domain"/>
    <property type="match status" value="1"/>
</dbReference>
<evidence type="ECO:0000256" key="11">
    <source>
        <dbReference type="ARBA" id="ARBA00048258"/>
    </source>
</evidence>
<evidence type="ECO:0000313" key="14">
    <source>
        <dbReference type="EMBL" id="OPZ93521.1"/>
    </source>
</evidence>
<feature type="binding site" evidence="13">
    <location>
        <position position="61"/>
    </location>
    <ligand>
        <name>(R)-pantoate</name>
        <dbReference type="ChEBI" id="CHEBI:15980"/>
    </ligand>
</feature>
<evidence type="ECO:0000256" key="1">
    <source>
        <dbReference type="ARBA" id="ARBA00004496"/>
    </source>
</evidence>
<dbReference type="Pfam" id="PF02569">
    <property type="entry name" value="Pantoate_ligase"/>
    <property type="match status" value="1"/>
</dbReference>
<dbReference type="InterPro" id="IPR014729">
    <property type="entry name" value="Rossmann-like_a/b/a_fold"/>
</dbReference>
<evidence type="ECO:0000256" key="6">
    <source>
        <dbReference type="ARBA" id="ARBA00022490"/>
    </source>
</evidence>
<evidence type="ECO:0000256" key="10">
    <source>
        <dbReference type="ARBA" id="ARBA00022840"/>
    </source>
</evidence>
<comment type="caution">
    <text evidence="14">The sequence shown here is derived from an EMBL/GenBank/DDBJ whole genome shotgun (WGS) entry which is preliminary data.</text>
</comment>
<keyword evidence="8 13" id="KW-0566">Pantothenate biosynthesis</keyword>
<dbReference type="UniPathway" id="UPA00028">
    <property type="reaction ID" value="UER00005"/>
</dbReference>
<comment type="similarity">
    <text evidence="3 13">Belongs to the pantothenate synthetase family.</text>
</comment>
<sequence>MKIASDVAGLRAALKRYRAEGKSVGLVPTMGAFHAGHLALMRTSAQEMDRTVTSLFVNPIQFGPAEDLARYPRCPESDARQAAEAGVDLLFTPGAAEMYPPGFRSRVEVAGLSDRLCGIYRPGHFSGVATVVLKLLNLVQPDRAYFGWKDAQQLLIIKRLVRDLNLPVEIVGMATVREKDGLALSSRNRYLEPAERRAAPRLYQVLREIADRLAGHPETAIEPVLAGARRRLEKSALIRLQYLEAVDPETLDPAGDESREVLVALAAWIGSTRLIDNIMVSRHG</sequence>
<dbReference type="GO" id="GO:0004592">
    <property type="term" value="F:pantoate-beta-alanine ligase activity"/>
    <property type="evidence" value="ECO:0007669"/>
    <property type="project" value="UniProtKB-UniRule"/>
</dbReference>
<organism evidence="14">
    <name type="scientific">candidate division TA06 bacterium ADurb.Bin417</name>
    <dbReference type="NCBI Taxonomy" id="1852828"/>
    <lineage>
        <taxon>Bacteria</taxon>
        <taxon>Bacteria division TA06</taxon>
    </lineage>
</organism>
<evidence type="ECO:0000256" key="3">
    <source>
        <dbReference type="ARBA" id="ARBA00009256"/>
    </source>
</evidence>
<feature type="binding site" evidence="13">
    <location>
        <position position="153"/>
    </location>
    <ligand>
        <name>(R)-pantoate</name>
        <dbReference type="ChEBI" id="CHEBI:15980"/>
    </ligand>
</feature>
<dbReference type="InterPro" id="IPR042176">
    <property type="entry name" value="Pantoate_ligase_C"/>
</dbReference>
<evidence type="ECO:0000256" key="4">
    <source>
        <dbReference type="ARBA" id="ARBA00012219"/>
    </source>
</evidence>
<comment type="function">
    <text evidence="12 13">Catalyzes the condensation of pantoate with beta-alanine in an ATP-dependent reaction via a pantoyl-adenylate intermediate.</text>
</comment>
<dbReference type="CDD" id="cd00560">
    <property type="entry name" value="PanC"/>
    <property type="match status" value="1"/>
</dbReference>
<feature type="binding site" evidence="13">
    <location>
        <begin position="30"/>
        <end position="37"/>
    </location>
    <ligand>
        <name>ATP</name>
        <dbReference type="ChEBI" id="CHEBI:30616"/>
    </ligand>
</feature>
<evidence type="ECO:0000256" key="13">
    <source>
        <dbReference type="HAMAP-Rule" id="MF_00158"/>
    </source>
</evidence>
<evidence type="ECO:0000256" key="8">
    <source>
        <dbReference type="ARBA" id="ARBA00022655"/>
    </source>
</evidence>
<dbReference type="GO" id="GO:0015940">
    <property type="term" value="P:pantothenate biosynthetic process"/>
    <property type="evidence" value="ECO:0007669"/>
    <property type="project" value="UniProtKB-UniRule"/>
</dbReference>
<comment type="pathway">
    <text evidence="2 13">Cofactor biosynthesis; (R)-pantothenate biosynthesis; (R)-pantothenate from (R)-pantoate and beta-alanine: step 1/1.</text>
</comment>
<feature type="binding site" evidence="13">
    <location>
        <position position="61"/>
    </location>
    <ligand>
        <name>beta-alanine</name>
        <dbReference type="ChEBI" id="CHEBI:57966"/>
    </ligand>
</feature>
<dbReference type="FunFam" id="3.40.50.620:FF:000114">
    <property type="entry name" value="Pantothenate synthetase"/>
    <property type="match status" value="1"/>
</dbReference>
<comment type="miscellaneous">
    <text evidence="13">The reaction proceeds by a bi uni uni bi ping pong mechanism.</text>
</comment>
<dbReference type="SUPFAM" id="SSF52374">
    <property type="entry name" value="Nucleotidylyl transferase"/>
    <property type="match status" value="1"/>
</dbReference>
<evidence type="ECO:0000256" key="9">
    <source>
        <dbReference type="ARBA" id="ARBA00022741"/>
    </source>
</evidence>
<name>A0A1V5ML21_UNCT6</name>
<dbReference type="Gene3D" id="3.40.50.620">
    <property type="entry name" value="HUPs"/>
    <property type="match status" value="1"/>
</dbReference>
<feature type="binding site" evidence="13">
    <location>
        <position position="176"/>
    </location>
    <ligand>
        <name>ATP</name>
        <dbReference type="ChEBI" id="CHEBI:30616"/>
    </ligand>
</feature>
<feature type="active site" description="Proton donor" evidence="13">
    <location>
        <position position="37"/>
    </location>
</feature>
<keyword evidence="6 13" id="KW-0963">Cytoplasm</keyword>
<gene>
    <name evidence="13 14" type="primary">panC</name>
    <name evidence="14" type="ORF">BWY73_00273</name>
</gene>
<keyword evidence="7 13" id="KW-0436">Ligase</keyword>
<accession>A0A1V5ML21</accession>
<comment type="subcellular location">
    <subcellularLocation>
        <location evidence="1 13">Cytoplasm</location>
    </subcellularLocation>
</comment>
<dbReference type="NCBIfam" id="TIGR00018">
    <property type="entry name" value="panC"/>
    <property type="match status" value="1"/>
</dbReference>
<dbReference type="HAMAP" id="MF_00158">
    <property type="entry name" value="PanC"/>
    <property type="match status" value="1"/>
</dbReference>
<dbReference type="EMBL" id="MWAK01000020">
    <property type="protein sequence ID" value="OPZ93521.1"/>
    <property type="molecule type" value="Genomic_DNA"/>
</dbReference>
<dbReference type="GO" id="GO:0005524">
    <property type="term" value="F:ATP binding"/>
    <property type="evidence" value="ECO:0007669"/>
    <property type="project" value="UniProtKB-KW"/>
</dbReference>
<comment type="catalytic activity">
    <reaction evidence="11 13">
        <text>(R)-pantoate + beta-alanine + ATP = (R)-pantothenate + AMP + diphosphate + H(+)</text>
        <dbReference type="Rhea" id="RHEA:10912"/>
        <dbReference type="ChEBI" id="CHEBI:15378"/>
        <dbReference type="ChEBI" id="CHEBI:15980"/>
        <dbReference type="ChEBI" id="CHEBI:29032"/>
        <dbReference type="ChEBI" id="CHEBI:30616"/>
        <dbReference type="ChEBI" id="CHEBI:33019"/>
        <dbReference type="ChEBI" id="CHEBI:57966"/>
        <dbReference type="ChEBI" id="CHEBI:456215"/>
        <dbReference type="EC" id="6.3.2.1"/>
    </reaction>
</comment>
<dbReference type="EC" id="6.3.2.1" evidence="4 13"/>
<keyword evidence="10 13" id="KW-0067">ATP-binding</keyword>
<reference evidence="14" key="1">
    <citation type="submission" date="2017-02" db="EMBL/GenBank/DDBJ databases">
        <title>Delving into the versatile metabolic prowess of the omnipresent phylum Bacteroidetes.</title>
        <authorList>
            <person name="Nobu M.K."/>
            <person name="Mei R."/>
            <person name="Narihiro T."/>
            <person name="Kuroda K."/>
            <person name="Liu W.-T."/>
        </authorList>
    </citation>
    <scope>NUCLEOTIDE SEQUENCE</scope>
    <source>
        <strain evidence="14">ADurb.Bin417</strain>
    </source>
</reference>
<dbReference type="Proteomes" id="UP000485484">
    <property type="component" value="Unassembled WGS sequence"/>
</dbReference>
<feature type="binding site" evidence="13">
    <location>
        <begin position="147"/>
        <end position="150"/>
    </location>
    <ligand>
        <name>ATP</name>
        <dbReference type="ChEBI" id="CHEBI:30616"/>
    </ligand>
</feature>
<evidence type="ECO:0000256" key="5">
    <source>
        <dbReference type="ARBA" id="ARBA00014155"/>
    </source>
</evidence>
<dbReference type="PANTHER" id="PTHR21299:SF1">
    <property type="entry name" value="PANTOATE--BETA-ALANINE LIGASE"/>
    <property type="match status" value="1"/>
</dbReference>
<evidence type="ECO:0000256" key="7">
    <source>
        <dbReference type="ARBA" id="ARBA00022598"/>
    </source>
</evidence>
<dbReference type="GO" id="GO:0005829">
    <property type="term" value="C:cytosol"/>
    <property type="evidence" value="ECO:0007669"/>
    <property type="project" value="TreeGrafter"/>
</dbReference>